<sequence length="213" mass="25038">MTILLFPFSLFLLILLLTVAHQLIYKRVLMYSKIYFGADRTYLDLKESINPLSTMEEGKEFLYRPILNEVIFVKDHEFSFYGTFAFIHELYHSLDRKRVLIIQSISFAILYFVSPMLKILVLSRVLLENMDYFFTMAVRMDILLLLIVLFLKMYIEIRASNASLRYIKSIGSISLAELKSFRLIYFLTLSTQVIPIISSMLITLIPWITVKFL</sequence>
<gene>
    <name evidence="2" type="ORF">SR187_9090</name>
</gene>
<dbReference type="KEGG" id="srq:SR187_9090"/>
<feature type="transmembrane region" description="Helical" evidence="1">
    <location>
        <begin position="183"/>
        <end position="208"/>
    </location>
</feature>
<evidence type="ECO:0000313" key="2">
    <source>
        <dbReference type="EMBL" id="BBA93420.1"/>
    </source>
</evidence>
<evidence type="ECO:0000256" key="1">
    <source>
        <dbReference type="SAM" id="Phobius"/>
    </source>
</evidence>
<name>A0A2Z5TQE7_9STRE</name>
<keyword evidence="1" id="KW-0472">Membrane</keyword>
<feature type="transmembrane region" description="Helical" evidence="1">
    <location>
        <begin position="132"/>
        <end position="155"/>
    </location>
</feature>
<evidence type="ECO:0000313" key="3">
    <source>
        <dbReference type="Proteomes" id="UP000269331"/>
    </source>
</evidence>
<protein>
    <submittedName>
        <fullName evidence="2">Uncharacterized protein</fullName>
    </submittedName>
</protein>
<feature type="transmembrane region" description="Helical" evidence="1">
    <location>
        <begin position="6"/>
        <end position="25"/>
    </location>
</feature>
<dbReference type="AlphaFoldDB" id="A0A2Z5TQE7"/>
<dbReference type="EMBL" id="AP018400">
    <property type="protein sequence ID" value="BBA93420.1"/>
    <property type="molecule type" value="Genomic_DNA"/>
</dbReference>
<keyword evidence="1" id="KW-1133">Transmembrane helix</keyword>
<proteinExistence type="predicted"/>
<dbReference type="Proteomes" id="UP000269331">
    <property type="component" value="Chromosome"/>
</dbReference>
<organism evidence="2 3">
    <name type="scientific">Streptococcus ruminantium</name>
    <dbReference type="NCBI Taxonomy" id="1917441"/>
    <lineage>
        <taxon>Bacteria</taxon>
        <taxon>Bacillati</taxon>
        <taxon>Bacillota</taxon>
        <taxon>Bacilli</taxon>
        <taxon>Lactobacillales</taxon>
        <taxon>Streptococcaceae</taxon>
        <taxon>Streptococcus</taxon>
    </lineage>
</organism>
<reference evidence="2 3" key="1">
    <citation type="journal article" date="2018" name="Genome Biol. Evol.">
        <title>Complete Genome Sequence of Streptococcus ruminantium sp. nov. GUT-187T (=DSM 104980T =JCM 31869T), the Type Strain of S. ruminantium, and Comparison with Genome Sequences of Streptococcus suis Strains.</title>
        <authorList>
            <person name="Tohya M."/>
            <person name="Sekizaki T."/>
            <person name="Miyoshi-Akiyama T."/>
        </authorList>
    </citation>
    <scope>NUCLEOTIDE SEQUENCE [LARGE SCALE GENOMIC DNA]</scope>
    <source>
        <strain evidence="2 3">GUT187T</strain>
    </source>
</reference>
<keyword evidence="1" id="KW-0812">Transmembrane</keyword>
<accession>A0A2Z5TQE7</accession>
<feature type="transmembrane region" description="Helical" evidence="1">
    <location>
        <begin position="99"/>
        <end position="120"/>
    </location>
</feature>